<dbReference type="EMBL" id="LAZR01063299">
    <property type="protein sequence ID" value="KKK59769.1"/>
    <property type="molecule type" value="Genomic_DNA"/>
</dbReference>
<protein>
    <submittedName>
        <fullName evidence="1">Uncharacterized protein</fullName>
    </submittedName>
</protein>
<sequence>WLEINPKAKTLREDPIVVRKRLYDLPPFVVVQARITRGESDGEAPTP</sequence>
<comment type="caution">
    <text evidence="1">The sequence shown here is derived from an EMBL/GenBank/DDBJ whole genome shotgun (WGS) entry which is preliminary data.</text>
</comment>
<dbReference type="AlphaFoldDB" id="A0A0F8Z082"/>
<gene>
    <name evidence="1" type="ORF">LCGC14_3031020</name>
</gene>
<reference evidence="1" key="1">
    <citation type="journal article" date="2015" name="Nature">
        <title>Complex archaea that bridge the gap between prokaryotes and eukaryotes.</title>
        <authorList>
            <person name="Spang A."/>
            <person name="Saw J.H."/>
            <person name="Jorgensen S.L."/>
            <person name="Zaremba-Niedzwiedzka K."/>
            <person name="Martijn J."/>
            <person name="Lind A.E."/>
            <person name="van Eijk R."/>
            <person name="Schleper C."/>
            <person name="Guy L."/>
            <person name="Ettema T.J."/>
        </authorList>
    </citation>
    <scope>NUCLEOTIDE SEQUENCE</scope>
</reference>
<proteinExistence type="predicted"/>
<evidence type="ECO:0000313" key="1">
    <source>
        <dbReference type="EMBL" id="KKK59769.1"/>
    </source>
</evidence>
<accession>A0A0F8Z082</accession>
<organism evidence="1">
    <name type="scientific">marine sediment metagenome</name>
    <dbReference type="NCBI Taxonomy" id="412755"/>
    <lineage>
        <taxon>unclassified sequences</taxon>
        <taxon>metagenomes</taxon>
        <taxon>ecological metagenomes</taxon>
    </lineage>
</organism>
<name>A0A0F8Z082_9ZZZZ</name>
<feature type="non-terminal residue" evidence="1">
    <location>
        <position position="1"/>
    </location>
</feature>